<proteinExistence type="predicted"/>
<organism evidence="2">
    <name type="scientific">marine sediment metagenome</name>
    <dbReference type="NCBI Taxonomy" id="412755"/>
    <lineage>
        <taxon>unclassified sequences</taxon>
        <taxon>metagenomes</taxon>
        <taxon>ecological metagenomes</taxon>
    </lineage>
</organism>
<comment type="caution">
    <text evidence="2">The sequence shown here is derived from an EMBL/GenBank/DDBJ whole genome shotgun (WGS) entry which is preliminary data.</text>
</comment>
<keyword evidence="1" id="KW-0472">Membrane</keyword>
<dbReference type="AlphaFoldDB" id="X1F9T2"/>
<gene>
    <name evidence="2" type="ORF">S01H4_66998</name>
</gene>
<accession>X1F9T2</accession>
<sequence>PLLVTPVSVKDLFAAKGITGVSLAFVQAALFMAIIGGMSRQPLIILTALLLG</sequence>
<feature type="non-terminal residue" evidence="2">
    <location>
        <position position="1"/>
    </location>
</feature>
<protein>
    <submittedName>
        <fullName evidence="2">Uncharacterized protein</fullName>
    </submittedName>
</protein>
<reference evidence="2" key="1">
    <citation type="journal article" date="2014" name="Front. Microbiol.">
        <title>High frequency of phylogenetically diverse reductive dehalogenase-homologous genes in deep subseafloor sedimentary metagenomes.</title>
        <authorList>
            <person name="Kawai M."/>
            <person name="Futagami T."/>
            <person name="Toyoda A."/>
            <person name="Takaki Y."/>
            <person name="Nishi S."/>
            <person name="Hori S."/>
            <person name="Arai W."/>
            <person name="Tsubouchi T."/>
            <person name="Morono Y."/>
            <person name="Uchiyama I."/>
            <person name="Ito T."/>
            <person name="Fujiyama A."/>
            <person name="Inagaki F."/>
            <person name="Takami H."/>
        </authorList>
    </citation>
    <scope>NUCLEOTIDE SEQUENCE</scope>
    <source>
        <strain evidence="2">Expedition CK06-06</strain>
    </source>
</reference>
<feature type="non-terminal residue" evidence="2">
    <location>
        <position position="52"/>
    </location>
</feature>
<dbReference type="EMBL" id="BART01041832">
    <property type="protein sequence ID" value="GAH29320.1"/>
    <property type="molecule type" value="Genomic_DNA"/>
</dbReference>
<name>X1F9T2_9ZZZZ</name>
<evidence type="ECO:0000313" key="2">
    <source>
        <dbReference type="EMBL" id="GAH29320.1"/>
    </source>
</evidence>
<evidence type="ECO:0000256" key="1">
    <source>
        <dbReference type="SAM" id="Phobius"/>
    </source>
</evidence>
<feature type="transmembrane region" description="Helical" evidence="1">
    <location>
        <begin position="12"/>
        <end position="35"/>
    </location>
</feature>
<keyword evidence="1" id="KW-0812">Transmembrane</keyword>
<keyword evidence="1" id="KW-1133">Transmembrane helix</keyword>